<dbReference type="AlphaFoldDB" id="A0A0A0J3Z7"/>
<evidence type="ECO:0000313" key="1">
    <source>
        <dbReference type="EMBL" id="KGN30852.1"/>
    </source>
</evidence>
<dbReference type="EMBL" id="AVPJ01000015">
    <property type="protein sequence ID" value="KGN30852.1"/>
    <property type="molecule type" value="Genomic_DNA"/>
</dbReference>
<organism evidence="1 2">
    <name type="scientific">Knoellia sinensis KCTC 19936</name>
    <dbReference type="NCBI Taxonomy" id="1385520"/>
    <lineage>
        <taxon>Bacteria</taxon>
        <taxon>Bacillati</taxon>
        <taxon>Actinomycetota</taxon>
        <taxon>Actinomycetes</taxon>
        <taxon>Micrococcales</taxon>
        <taxon>Intrasporangiaceae</taxon>
        <taxon>Knoellia</taxon>
    </lineage>
</organism>
<protein>
    <submittedName>
        <fullName evidence="1">Uncharacterized protein</fullName>
    </submittedName>
</protein>
<dbReference type="Proteomes" id="UP000030002">
    <property type="component" value="Unassembled WGS sequence"/>
</dbReference>
<accession>A0A0A0J3Z7</accession>
<keyword evidence="2" id="KW-1185">Reference proteome</keyword>
<gene>
    <name evidence="1" type="ORF">N802_05510</name>
</gene>
<evidence type="ECO:0000313" key="2">
    <source>
        <dbReference type="Proteomes" id="UP000030002"/>
    </source>
</evidence>
<proteinExistence type="predicted"/>
<comment type="caution">
    <text evidence="1">The sequence shown here is derived from an EMBL/GenBank/DDBJ whole genome shotgun (WGS) entry which is preliminary data.</text>
</comment>
<reference evidence="1 2" key="1">
    <citation type="submission" date="2013-08" db="EMBL/GenBank/DDBJ databases">
        <title>The genome sequence of Knoellia sinensis.</title>
        <authorList>
            <person name="Zhu W."/>
            <person name="Wang G."/>
        </authorList>
    </citation>
    <scope>NUCLEOTIDE SEQUENCE [LARGE SCALE GENOMIC DNA]</scope>
    <source>
        <strain evidence="1 2">KCTC 19936</strain>
    </source>
</reference>
<name>A0A0A0J3Z7_9MICO</name>
<sequence>MQHAAQRHARDAEPRGGLADAQADLGEHVLAQDLARVDGVVLPGLTEVIRQLLFTQAAAYV</sequence>